<dbReference type="InterPro" id="IPR036770">
    <property type="entry name" value="Ankyrin_rpt-contain_sf"/>
</dbReference>
<feature type="transmembrane region" description="Helical" evidence="3">
    <location>
        <begin position="639"/>
        <end position="664"/>
    </location>
</feature>
<keyword evidence="3" id="KW-0472">Membrane</keyword>
<dbReference type="AlphaFoldDB" id="A0AAQ3MPU1"/>
<keyword evidence="3" id="KW-1133">Transmembrane helix</keyword>
<reference evidence="5 6" key="1">
    <citation type="journal article" date="2023" name="Life. Sci Alliance">
        <title>Evolutionary insights into 3D genome organization and epigenetic landscape of Vigna mungo.</title>
        <authorList>
            <person name="Junaid A."/>
            <person name="Singh B."/>
            <person name="Bhatia S."/>
        </authorList>
    </citation>
    <scope>NUCLEOTIDE SEQUENCE [LARGE SCALE GENOMIC DNA]</scope>
    <source>
        <strain evidence="5">Urdbean</strain>
    </source>
</reference>
<evidence type="ECO:0000313" key="5">
    <source>
        <dbReference type="EMBL" id="WVY95002.1"/>
    </source>
</evidence>
<comment type="subcellular location">
    <subcellularLocation>
        <location evidence="1">Cell membrane</location>
        <topology evidence="1">Peripheral membrane protein</topology>
    </subcellularLocation>
</comment>
<organism evidence="5 6">
    <name type="scientific">Vigna mungo</name>
    <name type="common">Black gram</name>
    <name type="synonym">Phaseolus mungo</name>
    <dbReference type="NCBI Taxonomy" id="3915"/>
    <lineage>
        <taxon>Eukaryota</taxon>
        <taxon>Viridiplantae</taxon>
        <taxon>Streptophyta</taxon>
        <taxon>Embryophyta</taxon>
        <taxon>Tracheophyta</taxon>
        <taxon>Spermatophyta</taxon>
        <taxon>Magnoliopsida</taxon>
        <taxon>eudicotyledons</taxon>
        <taxon>Gunneridae</taxon>
        <taxon>Pentapetalae</taxon>
        <taxon>rosids</taxon>
        <taxon>fabids</taxon>
        <taxon>Fabales</taxon>
        <taxon>Fabaceae</taxon>
        <taxon>Papilionoideae</taxon>
        <taxon>50 kb inversion clade</taxon>
        <taxon>NPAAA clade</taxon>
        <taxon>indigoferoid/millettioid clade</taxon>
        <taxon>Phaseoleae</taxon>
        <taxon>Vigna</taxon>
    </lineage>
</organism>
<protein>
    <recommendedName>
        <fullName evidence="4">PGG domain-containing protein</fullName>
    </recommendedName>
</protein>
<evidence type="ECO:0000313" key="6">
    <source>
        <dbReference type="Proteomes" id="UP001374535"/>
    </source>
</evidence>
<dbReference type="SUPFAM" id="SSF48403">
    <property type="entry name" value="Ankyrin repeat"/>
    <property type="match status" value="1"/>
</dbReference>
<evidence type="ECO:0000259" key="4">
    <source>
        <dbReference type="Pfam" id="PF13962"/>
    </source>
</evidence>
<dbReference type="InterPro" id="IPR026961">
    <property type="entry name" value="PGG_dom"/>
</dbReference>
<keyword evidence="3" id="KW-0812">Transmembrane</keyword>
<proteinExistence type="predicted"/>
<feature type="transmembrane region" description="Helical" evidence="3">
    <location>
        <begin position="603"/>
        <end position="627"/>
    </location>
</feature>
<accession>A0AAQ3MPU1</accession>
<keyword evidence="6" id="KW-1185">Reference proteome</keyword>
<name>A0AAQ3MPU1_VIGMU</name>
<dbReference type="Proteomes" id="UP001374535">
    <property type="component" value="Chromosome 10"/>
</dbReference>
<feature type="region of interest" description="Disordered" evidence="2">
    <location>
        <begin position="194"/>
        <end position="223"/>
    </location>
</feature>
<gene>
    <name evidence="5" type="ORF">V8G54_034090</name>
</gene>
<dbReference type="Pfam" id="PF13962">
    <property type="entry name" value="PGG"/>
    <property type="match status" value="1"/>
</dbReference>
<dbReference type="PANTHER" id="PTHR24177:SF187">
    <property type="entry name" value="ANKYRIN REPEAT PROTEIN"/>
    <property type="match status" value="1"/>
</dbReference>
<evidence type="ECO:0000256" key="3">
    <source>
        <dbReference type="SAM" id="Phobius"/>
    </source>
</evidence>
<feature type="domain" description="PGG" evidence="4">
    <location>
        <begin position="557"/>
        <end position="667"/>
    </location>
</feature>
<sequence length="774" mass="86687">MSCIIISVVIESENEAKKSQVFEEKKFVGRFVKSVVRVAFKCLSLSGILSIIAQMGVNQSLNLTEEIRSWCNTLLLSKSCKIGPALTGVYHPMMAYFVSLRLLVGSLRFCSSMVLMDVQQWLTLILGHLSPCFRAQTLANRISYYPPSCYLSCFILGLKPHLRREVIAQKPPCLPHAIALTKLHDEKYHTSPPPFNRFGRTITPPSPTTIGTSTTPKPLPPFLPTPSTKLSIKHLTEAEMQTRREKNLCFNYDECYTRDTVVSHNSYSSLLMPQRSLTMTYHQKILNQLRKHNKRSDSLVSMPSLVNGFQGHFGLHDLSRAIGETHNFIQHRVAKFLHLTTQPTPSPLRVMESNWLSMVSPYIMDYNGTNMRFPWNGKMVELKGIQNHTLHLFLPTSVSLSVLNQELESAAKKEEKLAAYLTAARNGITEIVDGLHSKIPSVIYETSSKRENVLLVAVKNKQVNVVEMLQKSLKKENFDSLILETDDRRNTVLHLAAGTSSNERVGTTMQMIWDIKWYQYISGLVPKEFIYRRNKDGKTAWEIYELEHLKKVKDCSEALKDLSNSGSVVAALIAGISFATSTTVPGSTDDGKPILGGQPAFDVFATASLIGLGFSITALVMFLAILTSPKQVQHFRLSLPLKLIFGLGSLFASVASMLVSFWAAHFFVLNEKYNMILLPVYVATWFPITIYALMQFPFYVELVSAIFKKVSRETARAVRATHVRPGPSIWLPKLRDPAARAAKVTARAANIDFACSSFVSGRPSFVLSLLLVPF</sequence>
<feature type="transmembrane region" description="Helical" evidence="3">
    <location>
        <begin position="676"/>
        <end position="700"/>
    </location>
</feature>
<evidence type="ECO:0000256" key="1">
    <source>
        <dbReference type="ARBA" id="ARBA00004202"/>
    </source>
</evidence>
<evidence type="ECO:0000256" key="2">
    <source>
        <dbReference type="SAM" id="MobiDB-lite"/>
    </source>
</evidence>
<dbReference type="Gene3D" id="1.25.40.20">
    <property type="entry name" value="Ankyrin repeat-containing domain"/>
    <property type="match status" value="1"/>
</dbReference>
<dbReference type="GO" id="GO:0005886">
    <property type="term" value="C:plasma membrane"/>
    <property type="evidence" value="ECO:0007669"/>
    <property type="project" value="UniProtKB-SubCell"/>
</dbReference>
<dbReference type="EMBL" id="CP144691">
    <property type="protein sequence ID" value="WVY95002.1"/>
    <property type="molecule type" value="Genomic_DNA"/>
</dbReference>
<dbReference type="PANTHER" id="PTHR24177">
    <property type="entry name" value="CASKIN"/>
    <property type="match status" value="1"/>
</dbReference>